<organism evidence="1">
    <name type="scientific">viral metagenome</name>
    <dbReference type="NCBI Taxonomy" id="1070528"/>
    <lineage>
        <taxon>unclassified sequences</taxon>
        <taxon>metagenomes</taxon>
        <taxon>organismal metagenomes</taxon>
    </lineage>
</organism>
<proteinExistence type="predicted"/>
<gene>
    <name evidence="1" type="ORF">MM171A01909_0007</name>
    <name evidence="2" type="ORF">MM171B02223_0008</name>
</gene>
<dbReference type="EMBL" id="MT143721">
    <property type="protein sequence ID" value="QJB01649.1"/>
    <property type="molecule type" value="Genomic_DNA"/>
</dbReference>
<reference evidence="1" key="1">
    <citation type="submission" date="2020-03" db="EMBL/GenBank/DDBJ databases">
        <title>The deep terrestrial virosphere.</title>
        <authorList>
            <person name="Holmfeldt K."/>
            <person name="Nilsson E."/>
            <person name="Simone D."/>
            <person name="Lopez-Fernandez M."/>
            <person name="Wu X."/>
            <person name="de Brujin I."/>
            <person name="Lundin D."/>
            <person name="Andersson A."/>
            <person name="Bertilsson S."/>
            <person name="Dopson M."/>
        </authorList>
    </citation>
    <scope>NUCLEOTIDE SEQUENCE</scope>
    <source>
        <strain evidence="1">MM171A01909</strain>
        <strain evidence="2">MM171B02223</strain>
    </source>
</reference>
<name>A0A6M3LSP0_9ZZZZ</name>
<protein>
    <submittedName>
        <fullName evidence="1">Uncharacterized protein</fullName>
    </submittedName>
</protein>
<accession>A0A6M3LSP0</accession>
<dbReference type="AlphaFoldDB" id="A0A6M3LSP0"/>
<evidence type="ECO:0000313" key="2">
    <source>
        <dbReference type="EMBL" id="QJB01649.1"/>
    </source>
</evidence>
<sequence>MRDAWLSDSKIDGMFVAAFWECDSNTASNRTSCYASEHEALMKIDLFKNADIYQKLARR</sequence>
<dbReference type="EMBL" id="MT143573">
    <property type="protein sequence ID" value="QJA98347.1"/>
    <property type="molecule type" value="Genomic_DNA"/>
</dbReference>
<evidence type="ECO:0000313" key="1">
    <source>
        <dbReference type="EMBL" id="QJA98347.1"/>
    </source>
</evidence>